<evidence type="ECO:0000313" key="2">
    <source>
        <dbReference type="RefSeq" id="XP_015064588.1"/>
    </source>
</evidence>
<reference evidence="1" key="1">
    <citation type="journal article" date="2014" name="Nat. Genet.">
        <title>The genome of the stress-tolerant wild tomato species Solanum pennellii.</title>
        <authorList>
            <person name="Bolger A."/>
            <person name="Scossa F."/>
            <person name="Bolger M.E."/>
            <person name="Lanz C."/>
            <person name="Maumus F."/>
            <person name="Tohge T."/>
            <person name="Quesneville H."/>
            <person name="Alseekh S."/>
            <person name="Sorensen I."/>
            <person name="Lichtenstein G."/>
            <person name="Fich E.A."/>
            <person name="Conte M."/>
            <person name="Keller H."/>
            <person name="Schneeberger K."/>
            <person name="Schwacke R."/>
            <person name="Ofner I."/>
            <person name="Vrebalov J."/>
            <person name="Xu Y."/>
            <person name="Osorio S."/>
            <person name="Aflitos S.A."/>
            <person name="Schijlen E."/>
            <person name="Jimenez-Gomez J.M."/>
            <person name="Ryngajllo M."/>
            <person name="Kimura S."/>
            <person name="Kumar R."/>
            <person name="Koenig D."/>
            <person name="Headland L.R."/>
            <person name="Maloof J.N."/>
            <person name="Sinha N."/>
            <person name="van Ham R.C."/>
            <person name="Lankhorst R.K."/>
            <person name="Mao L."/>
            <person name="Vogel A."/>
            <person name="Arsova B."/>
            <person name="Panstruga R."/>
            <person name="Fei Z."/>
            <person name="Rose J.K."/>
            <person name="Zamir D."/>
            <person name="Carrari F."/>
            <person name="Giovannoni J.J."/>
            <person name="Weigel D."/>
            <person name="Usadel B."/>
            <person name="Fernie A.R."/>
        </authorList>
    </citation>
    <scope>NUCLEOTIDE SEQUENCE [LARGE SCALE GENOMIC DNA]</scope>
    <source>
        <strain evidence="1">cv. LA0716</strain>
    </source>
</reference>
<accession>A0ABM1G1G9</accession>
<gene>
    <name evidence="2" type="primary">LOC107009763</name>
</gene>
<dbReference type="RefSeq" id="XP_015064588.1">
    <property type="nucleotide sequence ID" value="XM_015209102.1"/>
</dbReference>
<dbReference type="PANTHER" id="PTHR46148:SF57">
    <property type="entry name" value="OS12G0499874 PROTEIN"/>
    <property type="match status" value="1"/>
</dbReference>
<dbReference type="GeneID" id="107009763"/>
<sequence>MAPFEALYGRRSRYLNGLQSADNRKQPLVFDVRDQVYLNLSPMKGVMRFCIKKKLSLRYVGTYEILQCGGLGVDGDLSYEEVPIEILDWQVKRLRNKEDATVKVLWKNHLVVGATWEDETEMRSRYAHLFIS</sequence>
<proteinExistence type="predicted"/>
<dbReference type="Proteomes" id="UP000694930">
    <property type="component" value="Chromosome 2"/>
</dbReference>
<dbReference type="PANTHER" id="PTHR46148">
    <property type="entry name" value="CHROMO DOMAIN-CONTAINING PROTEIN"/>
    <property type="match status" value="1"/>
</dbReference>
<keyword evidence="1" id="KW-1185">Reference proteome</keyword>
<evidence type="ECO:0000313" key="1">
    <source>
        <dbReference type="Proteomes" id="UP000694930"/>
    </source>
</evidence>
<protein>
    <submittedName>
        <fullName evidence="2">Uncharacterized protein LOC107009763</fullName>
    </submittedName>
</protein>
<reference evidence="2" key="2">
    <citation type="submission" date="2025-08" db="UniProtKB">
        <authorList>
            <consortium name="RefSeq"/>
        </authorList>
    </citation>
    <scope>IDENTIFICATION</scope>
</reference>
<name>A0ABM1G1G9_SOLPN</name>
<organism evidence="1 2">
    <name type="scientific">Solanum pennellii</name>
    <name type="common">Tomato</name>
    <name type="synonym">Lycopersicon pennellii</name>
    <dbReference type="NCBI Taxonomy" id="28526"/>
    <lineage>
        <taxon>Eukaryota</taxon>
        <taxon>Viridiplantae</taxon>
        <taxon>Streptophyta</taxon>
        <taxon>Embryophyta</taxon>
        <taxon>Tracheophyta</taxon>
        <taxon>Spermatophyta</taxon>
        <taxon>Magnoliopsida</taxon>
        <taxon>eudicotyledons</taxon>
        <taxon>Gunneridae</taxon>
        <taxon>Pentapetalae</taxon>
        <taxon>asterids</taxon>
        <taxon>lamiids</taxon>
        <taxon>Solanales</taxon>
        <taxon>Solanaceae</taxon>
        <taxon>Solanoideae</taxon>
        <taxon>Solaneae</taxon>
        <taxon>Solanum</taxon>
        <taxon>Solanum subgen. Lycopersicon</taxon>
    </lineage>
</organism>